<accession>A0ABU8HGG6</accession>
<protein>
    <submittedName>
        <fullName evidence="1">DUF4275 family protein</fullName>
    </submittedName>
</protein>
<proteinExistence type="predicted"/>
<keyword evidence="2" id="KW-1185">Reference proteome</keyword>
<sequence>MNLLDTLISKKIKTREIPKWGTYLRRQWENEFANHLSDEEKKSIHLYDEDGVCGYLWHIFSYEKKESLKNKSAELAFDRELKEFCYVFYQSTNDALIVENASSLRAIDLINEEDIYITNKTFDWTFVITHETGWCGPYFSIKSY</sequence>
<evidence type="ECO:0000313" key="1">
    <source>
        <dbReference type="EMBL" id="MEI5908470.1"/>
    </source>
</evidence>
<reference evidence="1 2" key="1">
    <citation type="journal article" date="2018" name="J. Microbiol.">
        <title>Bacillus spongiae sp. nov., isolated from sponge of Jeju Island.</title>
        <authorList>
            <person name="Lee G.E."/>
            <person name="Im W.T."/>
            <person name="Park J.S."/>
        </authorList>
    </citation>
    <scope>NUCLEOTIDE SEQUENCE [LARGE SCALE GENOMIC DNA]</scope>
    <source>
        <strain evidence="1 2">135PIL107-10</strain>
    </source>
</reference>
<dbReference type="Proteomes" id="UP001312865">
    <property type="component" value="Unassembled WGS sequence"/>
</dbReference>
<dbReference type="Pfam" id="PF14101">
    <property type="entry name" value="DUF4275"/>
    <property type="match status" value="1"/>
</dbReference>
<dbReference type="EMBL" id="JBBAXC010000013">
    <property type="protein sequence ID" value="MEI5908470.1"/>
    <property type="molecule type" value="Genomic_DNA"/>
</dbReference>
<organism evidence="1 2">
    <name type="scientific">Bacillus spongiae</name>
    <dbReference type="NCBI Taxonomy" id="2683610"/>
    <lineage>
        <taxon>Bacteria</taxon>
        <taxon>Bacillati</taxon>
        <taxon>Bacillota</taxon>
        <taxon>Bacilli</taxon>
        <taxon>Bacillales</taxon>
        <taxon>Bacillaceae</taxon>
        <taxon>Bacillus</taxon>
    </lineage>
</organism>
<comment type="caution">
    <text evidence="1">The sequence shown here is derived from an EMBL/GenBank/DDBJ whole genome shotgun (WGS) entry which is preliminary data.</text>
</comment>
<evidence type="ECO:0000313" key="2">
    <source>
        <dbReference type="Proteomes" id="UP001312865"/>
    </source>
</evidence>
<name>A0ABU8HGG6_9BACI</name>
<dbReference type="InterPro" id="IPR025454">
    <property type="entry name" value="DUF4275"/>
</dbReference>
<dbReference type="RefSeq" id="WP_336587972.1">
    <property type="nucleotide sequence ID" value="NZ_JBBAXC010000013.1"/>
</dbReference>
<gene>
    <name evidence="1" type="ORF">WAK64_15590</name>
</gene>